<keyword evidence="12" id="KW-1185">Reference proteome</keyword>
<evidence type="ECO:0000313" key="11">
    <source>
        <dbReference type="EMBL" id="ABL00045.1"/>
    </source>
</evidence>
<feature type="domain" description="Histidine kinase" evidence="10">
    <location>
        <begin position="482"/>
        <end position="681"/>
    </location>
</feature>
<feature type="transmembrane region" description="Helical" evidence="9">
    <location>
        <begin position="233"/>
        <end position="254"/>
    </location>
</feature>
<dbReference type="SUPFAM" id="SSF55874">
    <property type="entry name" value="ATPase domain of HSP90 chaperone/DNA topoisomerase II/histidine kinase"/>
    <property type="match status" value="1"/>
</dbReference>
<dbReference type="STRING" id="338966.Ppro_2439"/>
<keyword evidence="6 11" id="KW-0418">Kinase</keyword>
<dbReference type="RefSeq" id="WP_011736300.1">
    <property type="nucleotide sequence ID" value="NC_008609.1"/>
</dbReference>
<evidence type="ECO:0000256" key="3">
    <source>
        <dbReference type="ARBA" id="ARBA00022553"/>
    </source>
</evidence>
<dbReference type="EMBL" id="CP000482">
    <property type="protein sequence ID" value="ABL00045.1"/>
    <property type="molecule type" value="Genomic_DNA"/>
</dbReference>
<evidence type="ECO:0000256" key="9">
    <source>
        <dbReference type="SAM" id="Phobius"/>
    </source>
</evidence>
<dbReference type="InterPro" id="IPR003018">
    <property type="entry name" value="GAF"/>
</dbReference>
<feature type="transmembrane region" description="Helical" evidence="9">
    <location>
        <begin position="172"/>
        <end position="192"/>
    </location>
</feature>
<dbReference type="InterPro" id="IPR005467">
    <property type="entry name" value="His_kinase_dom"/>
</dbReference>
<dbReference type="InterPro" id="IPR003661">
    <property type="entry name" value="HisK_dim/P_dom"/>
</dbReference>
<dbReference type="InterPro" id="IPR036890">
    <property type="entry name" value="HATPase_C_sf"/>
</dbReference>
<dbReference type="AlphaFoldDB" id="A1ARS4"/>
<feature type="transmembrane region" description="Helical" evidence="9">
    <location>
        <begin position="29"/>
        <end position="50"/>
    </location>
</feature>
<feature type="transmembrane region" description="Helical" evidence="9">
    <location>
        <begin position="62"/>
        <end position="82"/>
    </location>
</feature>
<dbReference type="GO" id="GO:0000155">
    <property type="term" value="F:phosphorelay sensor kinase activity"/>
    <property type="evidence" value="ECO:0007669"/>
    <property type="project" value="InterPro"/>
</dbReference>
<feature type="transmembrane region" description="Helical" evidence="9">
    <location>
        <begin position="266"/>
        <end position="285"/>
    </location>
</feature>
<evidence type="ECO:0000256" key="1">
    <source>
        <dbReference type="ARBA" id="ARBA00000085"/>
    </source>
</evidence>
<gene>
    <name evidence="11" type="ordered locus">Ppro_2439</name>
</gene>
<dbReference type="SMART" id="SM00065">
    <property type="entry name" value="GAF"/>
    <property type="match status" value="1"/>
</dbReference>
<keyword evidence="7" id="KW-0067">ATP-binding</keyword>
<evidence type="ECO:0000313" key="12">
    <source>
        <dbReference type="Proteomes" id="UP000006732"/>
    </source>
</evidence>
<keyword evidence="9" id="KW-0812">Transmembrane</keyword>
<dbReference type="OrthoDB" id="9785691at2"/>
<keyword evidence="3" id="KW-0597">Phosphoprotein</keyword>
<dbReference type="InterPro" id="IPR004358">
    <property type="entry name" value="Sig_transdc_His_kin-like_C"/>
</dbReference>
<dbReference type="HOGENOM" id="CLU_024784_1_0_7"/>
<dbReference type="SUPFAM" id="SSF47384">
    <property type="entry name" value="Homodimeric domain of signal transducing histidine kinase"/>
    <property type="match status" value="1"/>
</dbReference>
<dbReference type="PROSITE" id="PS50109">
    <property type="entry name" value="HIS_KIN"/>
    <property type="match status" value="1"/>
</dbReference>
<dbReference type="PANTHER" id="PTHR43065">
    <property type="entry name" value="SENSOR HISTIDINE KINASE"/>
    <property type="match status" value="1"/>
</dbReference>
<feature type="transmembrane region" description="Helical" evidence="9">
    <location>
        <begin position="332"/>
        <end position="350"/>
    </location>
</feature>
<keyword evidence="9" id="KW-1133">Transmembrane helix</keyword>
<evidence type="ECO:0000256" key="4">
    <source>
        <dbReference type="ARBA" id="ARBA00022679"/>
    </source>
</evidence>
<dbReference type="SMART" id="SM00387">
    <property type="entry name" value="HATPase_c"/>
    <property type="match status" value="1"/>
</dbReference>
<dbReference type="Pfam" id="PF02518">
    <property type="entry name" value="HATPase_c"/>
    <property type="match status" value="1"/>
</dbReference>
<dbReference type="PANTHER" id="PTHR43065:SF10">
    <property type="entry name" value="PEROXIDE STRESS-ACTIVATED HISTIDINE KINASE MAK3"/>
    <property type="match status" value="1"/>
</dbReference>
<dbReference type="InterPro" id="IPR036097">
    <property type="entry name" value="HisK_dim/P_sf"/>
</dbReference>
<feature type="transmembrane region" description="Helical" evidence="9">
    <location>
        <begin position="6"/>
        <end position="22"/>
    </location>
</feature>
<protein>
    <recommendedName>
        <fullName evidence="2">histidine kinase</fullName>
        <ecNumber evidence="2">2.7.13.3</ecNumber>
    </recommendedName>
</protein>
<dbReference type="Pfam" id="PF13492">
    <property type="entry name" value="GAF_3"/>
    <property type="match status" value="1"/>
</dbReference>
<evidence type="ECO:0000256" key="8">
    <source>
        <dbReference type="ARBA" id="ARBA00023012"/>
    </source>
</evidence>
<dbReference type="eggNOG" id="COG4191">
    <property type="taxonomic scope" value="Bacteria"/>
</dbReference>
<evidence type="ECO:0000256" key="2">
    <source>
        <dbReference type="ARBA" id="ARBA00012438"/>
    </source>
</evidence>
<dbReference type="Gene3D" id="3.30.565.10">
    <property type="entry name" value="Histidine kinase-like ATPase, C-terminal domain"/>
    <property type="match status" value="1"/>
</dbReference>
<dbReference type="CDD" id="cd00082">
    <property type="entry name" value="HisKA"/>
    <property type="match status" value="1"/>
</dbReference>
<dbReference type="Proteomes" id="UP000006732">
    <property type="component" value="Chromosome"/>
</dbReference>
<evidence type="ECO:0000259" key="10">
    <source>
        <dbReference type="PROSITE" id="PS50109"/>
    </source>
</evidence>
<dbReference type="InterPro" id="IPR029016">
    <property type="entry name" value="GAF-like_dom_sf"/>
</dbReference>
<feature type="transmembrane region" description="Helical" evidence="9">
    <location>
        <begin position="134"/>
        <end position="151"/>
    </location>
</feature>
<feature type="transmembrane region" description="Helical" evidence="9">
    <location>
        <begin position="204"/>
        <end position="221"/>
    </location>
</feature>
<keyword evidence="8" id="KW-0902">Two-component regulatory system</keyword>
<keyword evidence="9" id="KW-0472">Membrane</keyword>
<comment type="catalytic activity">
    <reaction evidence="1">
        <text>ATP + protein L-histidine = ADP + protein N-phospho-L-histidine.</text>
        <dbReference type="EC" id="2.7.13.3"/>
    </reaction>
</comment>
<dbReference type="KEGG" id="ppd:Ppro_2439"/>
<evidence type="ECO:0000256" key="7">
    <source>
        <dbReference type="ARBA" id="ARBA00022840"/>
    </source>
</evidence>
<dbReference type="InterPro" id="IPR003594">
    <property type="entry name" value="HATPase_dom"/>
</dbReference>
<dbReference type="PRINTS" id="PR00344">
    <property type="entry name" value="BCTRLSENSOR"/>
</dbReference>
<dbReference type="Gene3D" id="1.10.287.130">
    <property type="match status" value="1"/>
</dbReference>
<evidence type="ECO:0000256" key="6">
    <source>
        <dbReference type="ARBA" id="ARBA00022777"/>
    </source>
</evidence>
<sequence>MLDSVITIAAIVALLFAAGYALHRERSRAGLFLCGALLLTALLELFDLLSLSLPQAAVPWKWFSLVAESLLPFFWIMCSLTYARQAAPWRFGPLLKGVIALSLLFCLLPFAVPLDSFFYAPDFPLERLLFLGNVGYFYYLGLMAALIFALVNFETTLANASPESLDRVKFEIIGLGAFLGVLIFYFSQALVYRSLNMNYLQLRSLLYLVGLGLMAYSLLFRRGGVRIQVSRQAAFKSFVLVAVGLYLIMIGLLGEGMQYFGVSFQRTVTVSFAFIAGIVLLLLLLSQRFQREVKVALHKNFYQHKHDYRTQWLRFTEQLATSRSSDELLQRILSAYCDVFGMAGAALFLLEQNRGGYGMTATHNMQPMGALIKPDNSLVRFMVERTWVVNVRDDTPEVMEENGAFFRDNQISFVIPLFGAERMEGFIVLGRVIKEDEVYIYEDYDLMKTIARQASQAILHQRLSEQLSQAREVEAIGNIAAFVAHDLKNLVSNLSLIVENAGRFIQNPDFQQDMLVSLGNTVTKMQHLIGRLRNLGERDHFTAKPVNLLELAEKTARLASGSAVTVEGSAETVVVDENEMQNVIMNLLMNAIEASGPDRGVRIQVGNLGNPYLAVHDQGHGMSADFMRRELFKPFKTTKKKGLGIGLYQCKQTVESFGGRIEVDSEEGVGTTFTIWFSQGGEGGTPVGHC</sequence>
<proteinExistence type="predicted"/>
<dbReference type="Gene3D" id="3.30.450.40">
    <property type="match status" value="1"/>
</dbReference>
<feature type="transmembrane region" description="Helical" evidence="9">
    <location>
        <begin position="94"/>
        <end position="114"/>
    </location>
</feature>
<keyword evidence="5" id="KW-0547">Nucleotide-binding</keyword>
<keyword evidence="4" id="KW-0808">Transferase</keyword>
<dbReference type="eggNOG" id="COG2203">
    <property type="taxonomic scope" value="Bacteria"/>
</dbReference>
<reference evidence="11 12" key="1">
    <citation type="submission" date="2006-10" db="EMBL/GenBank/DDBJ databases">
        <title>Complete sequence of chromosome of Pelobacter propionicus DSM 2379.</title>
        <authorList>
            <consortium name="US DOE Joint Genome Institute"/>
            <person name="Copeland A."/>
            <person name="Lucas S."/>
            <person name="Lapidus A."/>
            <person name="Barry K."/>
            <person name="Detter J.C."/>
            <person name="Glavina del Rio T."/>
            <person name="Hammon N."/>
            <person name="Israni S."/>
            <person name="Dalin E."/>
            <person name="Tice H."/>
            <person name="Pitluck S."/>
            <person name="Saunders E."/>
            <person name="Brettin T."/>
            <person name="Bruce D."/>
            <person name="Han C."/>
            <person name="Tapia R."/>
            <person name="Schmutz J."/>
            <person name="Larimer F."/>
            <person name="Land M."/>
            <person name="Hauser L."/>
            <person name="Kyrpides N."/>
            <person name="Kim E."/>
            <person name="Lovley D."/>
            <person name="Richardson P."/>
        </authorList>
    </citation>
    <scope>NUCLEOTIDE SEQUENCE [LARGE SCALE GENOMIC DNA]</scope>
    <source>
        <strain evidence="12">DSM 2379 / NBRC 103807 / OttBd1</strain>
    </source>
</reference>
<name>A1ARS4_PELPD</name>
<dbReference type="EC" id="2.7.13.3" evidence="2"/>
<accession>A1ARS4</accession>
<dbReference type="SUPFAM" id="SSF55781">
    <property type="entry name" value="GAF domain-like"/>
    <property type="match status" value="1"/>
</dbReference>
<dbReference type="InterPro" id="IPR014265">
    <property type="entry name" value="XrtA/PrsK"/>
</dbReference>
<evidence type="ECO:0000256" key="5">
    <source>
        <dbReference type="ARBA" id="ARBA00022741"/>
    </source>
</evidence>
<dbReference type="NCBIfam" id="TIGR02916">
    <property type="entry name" value="PEP_his_kin"/>
    <property type="match status" value="1"/>
</dbReference>
<dbReference type="GO" id="GO:0005524">
    <property type="term" value="F:ATP binding"/>
    <property type="evidence" value="ECO:0007669"/>
    <property type="project" value="UniProtKB-KW"/>
</dbReference>
<organism evidence="11 12">
    <name type="scientific">Pelobacter propionicus (strain DSM 2379 / NBRC 103807 / OttBd1)</name>
    <dbReference type="NCBI Taxonomy" id="338966"/>
    <lineage>
        <taxon>Bacteria</taxon>
        <taxon>Pseudomonadati</taxon>
        <taxon>Thermodesulfobacteriota</taxon>
        <taxon>Desulfuromonadia</taxon>
        <taxon>Desulfuromonadales</taxon>
        <taxon>Desulfuromonadaceae</taxon>
        <taxon>Pelobacter</taxon>
    </lineage>
</organism>